<feature type="domain" description="N-acetyltransferase" evidence="1">
    <location>
        <begin position="20"/>
        <end position="194"/>
    </location>
</feature>
<sequence>MHMNFEVHPATAERFADVATMLGPKNPTSTVCWCLSHRLPAKESRSLLGPARGAYVRELCGRDVAPGVLAYDGDEVVGWAAVAPRAELPFARSRKIPHVDDLPVWSAWCVRVRPGHRGRGITLPLLEGAVRYAGENGAPAVEGYPVDNRGAKVDLTMAYVGTRALFERAGFTKVADTDSISGGFPRVVMRRLLTADSAA</sequence>
<comment type="caution">
    <text evidence="2">The sequence shown here is derived from an EMBL/GenBank/DDBJ whole genome shotgun (WGS) entry which is preliminary data.</text>
</comment>
<protein>
    <submittedName>
        <fullName evidence="2">GNAT family N-acetyltransferase</fullName>
    </submittedName>
</protein>
<reference evidence="2 3" key="1">
    <citation type="journal article" date="2019" name="Int. J. Syst. Evol. Microbiol.">
        <title>The Global Catalogue of Microorganisms (GCM) 10K type strain sequencing project: providing services to taxonomists for standard genome sequencing and annotation.</title>
        <authorList>
            <consortium name="The Broad Institute Genomics Platform"/>
            <consortium name="The Broad Institute Genome Sequencing Center for Infectious Disease"/>
            <person name="Wu L."/>
            <person name="Ma J."/>
        </authorList>
    </citation>
    <scope>NUCLEOTIDE SEQUENCE [LARGE SCALE GENOMIC DNA]</scope>
    <source>
        <strain evidence="2 3">JCM 15628</strain>
    </source>
</reference>
<dbReference type="PROSITE" id="PS51186">
    <property type="entry name" value="GNAT"/>
    <property type="match status" value="1"/>
</dbReference>
<organism evidence="2 3">
    <name type="scientific">Terrabacter lapilli</name>
    <dbReference type="NCBI Taxonomy" id="436231"/>
    <lineage>
        <taxon>Bacteria</taxon>
        <taxon>Bacillati</taxon>
        <taxon>Actinomycetota</taxon>
        <taxon>Actinomycetes</taxon>
        <taxon>Micrococcales</taxon>
        <taxon>Intrasporangiaceae</taxon>
        <taxon>Terrabacter</taxon>
    </lineage>
</organism>
<dbReference type="Proteomes" id="UP001500013">
    <property type="component" value="Unassembled WGS sequence"/>
</dbReference>
<proteinExistence type="predicted"/>
<name>A0ABN2S746_9MICO</name>
<dbReference type="Gene3D" id="3.40.630.30">
    <property type="match status" value="1"/>
</dbReference>
<dbReference type="InterPro" id="IPR016181">
    <property type="entry name" value="Acyl_CoA_acyltransferase"/>
</dbReference>
<accession>A0ABN2S746</accession>
<dbReference type="InterPro" id="IPR000182">
    <property type="entry name" value="GNAT_dom"/>
</dbReference>
<gene>
    <name evidence="2" type="ORF">GCM10009817_23580</name>
</gene>
<evidence type="ECO:0000259" key="1">
    <source>
        <dbReference type="PROSITE" id="PS51186"/>
    </source>
</evidence>
<dbReference type="SUPFAM" id="SSF55729">
    <property type="entry name" value="Acyl-CoA N-acyltransferases (Nat)"/>
    <property type="match status" value="1"/>
</dbReference>
<keyword evidence="3" id="KW-1185">Reference proteome</keyword>
<evidence type="ECO:0000313" key="3">
    <source>
        <dbReference type="Proteomes" id="UP001500013"/>
    </source>
</evidence>
<dbReference type="CDD" id="cd04301">
    <property type="entry name" value="NAT_SF"/>
    <property type="match status" value="1"/>
</dbReference>
<dbReference type="EMBL" id="BAAAPU010000007">
    <property type="protein sequence ID" value="GAA1981621.1"/>
    <property type="molecule type" value="Genomic_DNA"/>
</dbReference>
<evidence type="ECO:0000313" key="2">
    <source>
        <dbReference type="EMBL" id="GAA1981621.1"/>
    </source>
</evidence>
<dbReference type="Pfam" id="PF00583">
    <property type="entry name" value="Acetyltransf_1"/>
    <property type="match status" value="1"/>
</dbReference>